<evidence type="ECO:0000313" key="3">
    <source>
        <dbReference type="EMBL" id="PSX06181.1"/>
    </source>
</evidence>
<dbReference type="RefSeq" id="WP_005368326.1">
    <property type="nucleotide sequence ID" value="NZ_JAKJTG010000039.1"/>
</dbReference>
<reference evidence="1 4" key="1">
    <citation type="submission" date="2016-12" db="EMBL/GenBank/DDBJ databases">
        <title>Diversity of luminous bacteria.</title>
        <authorList>
            <person name="Yoshizawa S."/>
            <person name="Kogure K."/>
        </authorList>
    </citation>
    <scope>NUCLEOTIDE SEQUENCE [LARGE SCALE GENOMIC DNA]</scope>
    <source>
        <strain evidence="1 4">LC1-200</strain>
    </source>
</reference>
<dbReference type="Pfam" id="PF02962">
    <property type="entry name" value="CHMI"/>
    <property type="match status" value="1"/>
</dbReference>
<dbReference type="Proteomes" id="UP000241440">
    <property type="component" value="Unassembled WGS sequence"/>
</dbReference>
<dbReference type="PANTHER" id="PTHR37950">
    <property type="entry name" value="4-HYDROXYPHENYLACETATE CATABOLISM PROTEIN"/>
    <property type="match status" value="1"/>
</dbReference>
<gene>
    <name evidence="1" type="ORF">BTO08_04260</name>
    <name evidence="2" type="ORF">C0W27_17600</name>
    <name evidence="3" type="ORF">C0W41_14865</name>
</gene>
<dbReference type="Gene3D" id="3.30.429.10">
    <property type="entry name" value="Macrophage Migration Inhibitory Factor"/>
    <property type="match status" value="1"/>
</dbReference>
<evidence type="ECO:0000313" key="6">
    <source>
        <dbReference type="Proteomes" id="UP000241440"/>
    </source>
</evidence>
<reference evidence="5 6" key="2">
    <citation type="submission" date="2018-01" db="EMBL/GenBank/DDBJ databases">
        <title>Whole genome sequencing of Histamine producing bacteria.</title>
        <authorList>
            <person name="Butler K."/>
        </authorList>
    </citation>
    <scope>NUCLEOTIDE SEQUENCE [LARGE SCALE GENOMIC DNA]</scope>
    <source>
        <strain evidence="3 6">A2-1</strain>
        <strain evidence="2 5">A6-1</strain>
    </source>
</reference>
<sequence>MPHCIIEYAKDLETEINLNELMATTHYATFSSGLFDEEDIKTRAIPYELYRTGTTEKPFVHITVRVLPGRDPKQKDNLSEVILHQVAAMFHNDICVTVEIEDINQQSYRKYVI</sequence>
<comment type="caution">
    <text evidence="1">The sequence shown here is derived from an EMBL/GenBank/DDBJ whole genome shotgun (WGS) entry which is preliminary data.</text>
</comment>
<dbReference type="EMBL" id="PYOU01000018">
    <property type="protein sequence ID" value="PSX05879.1"/>
    <property type="molecule type" value="Genomic_DNA"/>
</dbReference>
<organism evidence="1 4">
    <name type="scientific">Photobacterium angustum</name>
    <dbReference type="NCBI Taxonomy" id="661"/>
    <lineage>
        <taxon>Bacteria</taxon>
        <taxon>Pseudomonadati</taxon>
        <taxon>Pseudomonadota</taxon>
        <taxon>Gammaproteobacteria</taxon>
        <taxon>Vibrionales</taxon>
        <taxon>Vibrionaceae</taxon>
        <taxon>Photobacterium</taxon>
    </lineage>
</organism>
<keyword evidence="5" id="KW-1185">Reference proteome</keyword>
<dbReference type="CDD" id="cd00580">
    <property type="entry name" value="CHMI"/>
    <property type="match status" value="1"/>
</dbReference>
<dbReference type="InterPro" id="IPR014347">
    <property type="entry name" value="Tautomerase/MIF_sf"/>
</dbReference>
<evidence type="ECO:0000313" key="2">
    <source>
        <dbReference type="EMBL" id="PSX05879.1"/>
    </source>
</evidence>
<proteinExistence type="predicted"/>
<protein>
    <submittedName>
        <fullName evidence="1">5-carboxymethyl-2-hydroxymuconate isomerase</fullName>
    </submittedName>
</protein>
<keyword evidence="1" id="KW-0413">Isomerase</keyword>
<dbReference type="Proteomes" id="UP000240989">
    <property type="component" value="Unassembled WGS sequence"/>
</dbReference>
<accession>A0A0D8R584</accession>
<dbReference type="Proteomes" id="UP000238730">
    <property type="component" value="Unassembled WGS sequence"/>
</dbReference>
<dbReference type="PANTHER" id="PTHR37950:SF1">
    <property type="entry name" value="4-HYDROXYPHENYLACETATE CATABOLISM PROTEIN"/>
    <property type="match status" value="1"/>
</dbReference>
<dbReference type="GO" id="GO:0008704">
    <property type="term" value="F:5-carboxymethyl-2-hydroxymuconate delta-isomerase activity"/>
    <property type="evidence" value="ECO:0007669"/>
    <property type="project" value="InterPro"/>
</dbReference>
<evidence type="ECO:0000313" key="4">
    <source>
        <dbReference type="Proteomes" id="UP000238730"/>
    </source>
</evidence>
<dbReference type="OrthoDB" id="9814215at2"/>
<dbReference type="InterPro" id="IPR004220">
    <property type="entry name" value="5-COMe_2-OHmuconate_Isoase"/>
</dbReference>
<dbReference type="SUPFAM" id="SSF55331">
    <property type="entry name" value="Tautomerase/MIF"/>
    <property type="match status" value="1"/>
</dbReference>
<dbReference type="AlphaFoldDB" id="A0A0D8R584"/>
<name>A0A0D8R584_PHOAN</name>
<evidence type="ECO:0000313" key="1">
    <source>
        <dbReference type="EMBL" id="PQJ66683.1"/>
    </source>
</evidence>
<evidence type="ECO:0000313" key="5">
    <source>
        <dbReference type="Proteomes" id="UP000240989"/>
    </source>
</evidence>
<dbReference type="GeneID" id="61227473"/>
<dbReference type="EMBL" id="MSCJ01000001">
    <property type="protein sequence ID" value="PQJ66683.1"/>
    <property type="molecule type" value="Genomic_DNA"/>
</dbReference>
<dbReference type="EMBL" id="PYOY01000008">
    <property type="protein sequence ID" value="PSX06181.1"/>
    <property type="molecule type" value="Genomic_DNA"/>
</dbReference>